<evidence type="ECO:0008006" key="4">
    <source>
        <dbReference type="Google" id="ProtNLM"/>
    </source>
</evidence>
<dbReference type="Proteomes" id="UP000696280">
    <property type="component" value="Unassembled WGS sequence"/>
</dbReference>
<feature type="signal peptide" evidence="1">
    <location>
        <begin position="1"/>
        <end position="26"/>
    </location>
</feature>
<evidence type="ECO:0000256" key="1">
    <source>
        <dbReference type="SAM" id="SignalP"/>
    </source>
</evidence>
<gene>
    <name evidence="2" type="ORF">HYFRA_00013352</name>
</gene>
<evidence type="ECO:0000313" key="2">
    <source>
        <dbReference type="EMBL" id="CAG8961404.1"/>
    </source>
</evidence>
<evidence type="ECO:0000313" key="3">
    <source>
        <dbReference type="Proteomes" id="UP000696280"/>
    </source>
</evidence>
<name>A0A9N9L978_9HELO</name>
<keyword evidence="3" id="KW-1185">Reference proteome</keyword>
<comment type="caution">
    <text evidence="2">The sequence shown here is derived from an EMBL/GenBank/DDBJ whole genome shotgun (WGS) entry which is preliminary data.</text>
</comment>
<keyword evidence="1" id="KW-0732">Signal</keyword>
<feature type="chain" id="PRO_5040296303" description="Secreted protein" evidence="1">
    <location>
        <begin position="27"/>
        <end position="61"/>
    </location>
</feature>
<organism evidence="2 3">
    <name type="scientific">Hymenoscyphus fraxineus</name>
    <dbReference type="NCBI Taxonomy" id="746836"/>
    <lineage>
        <taxon>Eukaryota</taxon>
        <taxon>Fungi</taxon>
        <taxon>Dikarya</taxon>
        <taxon>Ascomycota</taxon>
        <taxon>Pezizomycotina</taxon>
        <taxon>Leotiomycetes</taxon>
        <taxon>Helotiales</taxon>
        <taxon>Helotiaceae</taxon>
        <taxon>Hymenoscyphus</taxon>
    </lineage>
</organism>
<protein>
    <recommendedName>
        <fullName evidence="4">Secreted protein</fullName>
    </recommendedName>
</protein>
<proteinExistence type="predicted"/>
<dbReference type="EMBL" id="CAJVRL010000108">
    <property type="protein sequence ID" value="CAG8961404.1"/>
    <property type="molecule type" value="Genomic_DNA"/>
</dbReference>
<dbReference type="AlphaFoldDB" id="A0A9N9L978"/>
<sequence length="61" mass="6712">MHTQTKTLIQITILLRLLAKVPTTNAIKTVEPAEAACCWPYLATCSDARVRVVVELATTRS</sequence>
<reference evidence="2" key="1">
    <citation type="submission" date="2021-07" db="EMBL/GenBank/DDBJ databases">
        <authorList>
            <person name="Durling M."/>
        </authorList>
    </citation>
    <scope>NUCLEOTIDE SEQUENCE</scope>
</reference>
<accession>A0A9N9L978</accession>